<evidence type="ECO:0000256" key="1">
    <source>
        <dbReference type="SAM" id="MobiDB-lite"/>
    </source>
</evidence>
<dbReference type="AlphaFoldDB" id="A0AAV7Q4Q8"/>
<protein>
    <submittedName>
        <fullName evidence="2">Uncharacterized protein</fullName>
    </submittedName>
</protein>
<keyword evidence="3" id="KW-1185">Reference proteome</keyword>
<organism evidence="2 3">
    <name type="scientific">Pleurodeles waltl</name>
    <name type="common">Iberian ribbed newt</name>
    <dbReference type="NCBI Taxonomy" id="8319"/>
    <lineage>
        <taxon>Eukaryota</taxon>
        <taxon>Metazoa</taxon>
        <taxon>Chordata</taxon>
        <taxon>Craniata</taxon>
        <taxon>Vertebrata</taxon>
        <taxon>Euteleostomi</taxon>
        <taxon>Amphibia</taxon>
        <taxon>Batrachia</taxon>
        <taxon>Caudata</taxon>
        <taxon>Salamandroidea</taxon>
        <taxon>Salamandridae</taxon>
        <taxon>Pleurodelinae</taxon>
        <taxon>Pleurodeles</taxon>
    </lineage>
</organism>
<accession>A0AAV7Q4Q8</accession>
<evidence type="ECO:0000313" key="2">
    <source>
        <dbReference type="EMBL" id="KAJ1133040.1"/>
    </source>
</evidence>
<proteinExistence type="predicted"/>
<dbReference type="Proteomes" id="UP001066276">
    <property type="component" value="Chromosome 7"/>
</dbReference>
<evidence type="ECO:0000313" key="3">
    <source>
        <dbReference type="Proteomes" id="UP001066276"/>
    </source>
</evidence>
<gene>
    <name evidence="2" type="ORF">NDU88_011340</name>
</gene>
<name>A0AAV7Q4Q8_PLEWA</name>
<feature type="region of interest" description="Disordered" evidence="1">
    <location>
        <begin position="49"/>
        <end position="99"/>
    </location>
</feature>
<dbReference type="EMBL" id="JANPWB010000011">
    <property type="protein sequence ID" value="KAJ1133040.1"/>
    <property type="molecule type" value="Genomic_DNA"/>
</dbReference>
<comment type="caution">
    <text evidence="2">The sequence shown here is derived from an EMBL/GenBank/DDBJ whole genome shotgun (WGS) entry which is preliminary data.</text>
</comment>
<feature type="compositionally biased region" description="Basic and acidic residues" evidence="1">
    <location>
        <begin position="62"/>
        <end position="73"/>
    </location>
</feature>
<sequence>MDEGREALILQDTDQFNECSGGKLTGAAQFDETFESHKIGGMELAMDEDVAPEEAEGCPEPGSHRQGTEEVNRDVSGFSKAQNSRVARHTCGVKTADAV</sequence>
<reference evidence="2" key="1">
    <citation type="journal article" date="2022" name="bioRxiv">
        <title>Sequencing and chromosome-scale assembly of the giantPleurodeles waltlgenome.</title>
        <authorList>
            <person name="Brown T."/>
            <person name="Elewa A."/>
            <person name="Iarovenko S."/>
            <person name="Subramanian E."/>
            <person name="Araus A.J."/>
            <person name="Petzold A."/>
            <person name="Susuki M."/>
            <person name="Suzuki K.-i.T."/>
            <person name="Hayashi T."/>
            <person name="Toyoda A."/>
            <person name="Oliveira C."/>
            <person name="Osipova E."/>
            <person name="Leigh N.D."/>
            <person name="Simon A."/>
            <person name="Yun M.H."/>
        </authorList>
    </citation>
    <scope>NUCLEOTIDE SEQUENCE</scope>
    <source>
        <strain evidence="2">20211129_DDA</strain>
        <tissue evidence="2">Liver</tissue>
    </source>
</reference>